<name>A0AAV5VZX1_9BILA</name>
<dbReference type="GO" id="GO:1990130">
    <property type="term" value="C:GATOR1 complex"/>
    <property type="evidence" value="ECO:0007669"/>
    <property type="project" value="UniProtKB-UniRule"/>
</dbReference>
<dbReference type="EMBL" id="BTSY01000004">
    <property type="protein sequence ID" value="GMT23595.1"/>
    <property type="molecule type" value="Genomic_DNA"/>
</dbReference>
<comment type="subcellular location">
    <subcellularLocation>
        <location evidence="2">Lysosome</location>
    </subcellularLocation>
</comment>
<feature type="non-terminal residue" evidence="4">
    <location>
        <position position="1"/>
    </location>
</feature>
<keyword evidence="2" id="KW-0732">Signal</keyword>
<keyword evidence="2" id="KW-0458">Lysosome</keyword>
<dbReference type="GO" id="GO:0005764">
    <property type="term" value="C:lysosome"/>
    <property type="evidence" value="ECO:0007669"/>
    <property type="project" value="UniProtKB-SubCell"/>
</dbReference>
<protein>
    <recommendedName>
        <fullName evidence="2">GATOR complex protein NPRL3</fullName>
    </recommendedName>
    <alternativeName>
        <fullName evidence="2">Nitrogen permease regulator 3-like protein</fullName>
    </alternativeName>
</protein>
<dbReference type="AlphaFoldDB" id="A0AAV5VZX1"/>
<dbReference type="PANTHER" id="PTHR13153">
    <property type="entry name" value="CGTHBA PROTEIN -14 GENE PROTEIN"/>
    <property type="match status" value="1"/>
</dbReference>
<dbReference type="InterPro" id="IPR056603">
    <property type="entry name" value="HTH_NPRL3"/>
</dbReference>
<organism evidence="4 5">
    <name type="scientific">Pristionchus fissidentatus</name>
    <dbReference type="NCBI Taxonomy" id="1538716"/>
    <lineage>
        <taxon>Eukaryota</taxon>
        <taxon>Metazoa</taxon>
        <taxon>Ecdysozoa</taxon>
        <taxon>Nematoda</taxon>
        <taxon>Chromadorea</taxon>
        <taxon>Rhabditida</taxon>
        <taxon>Rhabditina</taxon>
        <taxon>Diplogasteromorpha</taxon>
        <taxon>Diplogasteroidea</taxon>
        <taxon>Neodiplogasteridae</taxon>
        <taxon>Pristionchus</taxon>
    </lineage>
</organism>
<evidence type="ECO:0000313" key="5">
    <source>
        <dbReference type="Proteomes" id="UP001432322"/>
    </source>
</evidence>
<comment type="function">
    <text evidence="2">As a component of the GATOR1 complex functions as an inhibitor of the amino acid-sensing branch of the TORC1 pathway.</text>
</comment>
<evidence type="ECO:0000259" key="3">
    <source>
        <dbReference type="Pfam" id="PF24064"/>
    </source>
</evidence>
<sequence>IIRMEDDECLNRPLAVILVAQREGHSEETLFMYPFTYCDPPPPSKSSLPPNGHGLSSLPSAGSSIGSFGSGAPNGGVWATSRGMNATGFMKNAQQREIHRPTIHYPRPMDHTQTTSMSTTFGISTSMLASILCVKDACLDHVLELKINNIRFAGYAKRVTEKGLNDVDDEVDVSEDSSTTSKDERAPKMFGINFLLPPNIEPHVISTFQRLSKKLAIAIDQMQAQNGYLEKQMAEMSQVMEEVEAEADSMHTSYAARKPYEKIRERSVLCQTLVRVFDDVVETGIVQVWIDKFVDVSFCVESRALRFASLPPRSRADLDRLIRCLRPYHGLILLRDVWPNADPNPSVALLLKHCTPDKSIVDISAATGIPILQVLLIVRHLLLWARVIIIYPLANNNVYTSSTFTKSALVDPSFMSTEWSEDQIASALAFFNPYASLGKFINPKDVLLEQQVRGRLTTHLLRHQLIMQLHRYYYIIEPSSRNIMRDPKKPCPDSIRKTIMNCKVLHFPMEEFVCQIAALQLEKESYAKVTDRLQFFLTLAPFLNGQHHIEDMMFRINQSREAILGVIDAYSYVIADFLRPDEISALSIY</sequence>
<keyword evidence="5" id="KW-1185">Reference proteome</keyword>
<dbReference type="PANTHER" id="PTHR13153:SF5">
    <property type="entry name" value="GATOR COMPLEX PROTEIN NPRL3"/>
    <property type="match status" value="1"/>
</dbReference>
<dbReference type="GO" id="GO:1904262">
    <property type="term" value="P:negative regulation of TORC1 signaling"/>
    <property type="evidence" value="ECO:0007669"/>
    <property type="project" value="TreeGrafter"/>
</dbReference>
<dbReference type="GO" id="GO:0010508">
    <property type="term" value="P:positive regulation of autophagy"/>
    <property type="evidence" value="ECO:0007669"/>
    <property type="project" value="TreeGrafter"/>
</dbReference>
<evidence type="ECO:0000313" key="4">
    <source>
        <dbReference type="EMBL" id="GMT23595.1"/>
    </source>
</evidence>
<dbReference type="Pfam" id="PF03666">
    <property type="entry name" value="NPR3"/>
    <property type="match status" value="1"/>
</dbReference>
<dbReference type="InterPro" id="IPR005365">
    <property type="entry name" value="Npr3"/>
</dbReference>
<dbReference type="GO" id="GO:0038202">
    <property type="term" value="P:TORC1 signaling"/>
    <property type="evidence" value="ECO:0007669"/>
    <property type="project" value="TreeGrafter"/>
</dbReference>
<dbReference type="GO" id="GO:0034198">
    <property type="term" value="P:cellular response to amino acid starvation"/>
    <property type="evidence" value="ECO:0007669"/>
    <property type="project" value="UniProtKB-UniRule"/>
</dbReference>
<feature type="domain" description="GATOR1 complex protein NPRL3 C-terminal HTH" evidence="3">
    <location>
        <begin position="526"/>
        <end position="572"/>
    </location>
</feature>
<comment type="caution">
    <text evidence="4">The sequence shown here is derived from an EMBL/GenBank/DDBJ whole genome shotgun (WGS) entry which is preliminary data.</text>
</comment>
<comment type="similarity">
    <text evidence="1 2">Belongs to the NPR3 family.</text>
</comment>
<evidence type="ECO:0000256" key="1">
    <source>
        <dbReference type="ARBA" id="ARBA00010546"/>
    </source>
</evidence>
<reference evidence="4" key="1">
    <citation type="submission" date="2023-10" db="EMBL/GenBank/DDBJ databases">
        <title>Genome assembly of Pristionchus species.</title>
        <authorList>
            <person name="Yoshida K."/>
            <person name="Sommer R.J."/>
        </authorList>
    </citation>
    <scope>NUCLEOTIDE SEQUENCE</scope>
    <source>
        <strain evidence="4">RS5133</strain>
    </source>
</reference>
<evidence type="ECO:0000256" key="2">
    <source>
        <dbReference type="RuleBase" id="RU368069"/>
    </source>
</evidence>
<dbReference type="Proteomes" id="UP001432322">
    <property type="component" value="Unassembled WGS sequence"/>
</dbReference>
<gene>
    <name evidence="4" type="ORF">PFISCL1PPCAC_14892</name>
</gene>
<dbReference type="Pfam" id="PF24064">
    <property type="entry name" value="HTH_NPRL3"/>
    <property type="match status" value="1"/>
</dbReference>
<accession>A0AAV5VZX1</accession>
<proteinExistence type="inferred from homology"/>